<gene>
    <name evidence="1" type="ORF">FNJ47_20635</name>
</gene>
<organism evidence="1 2">
    <name type="scientific">Bradyrhizobium uaiense</name>
    <dbReference type="NCBI Taxonomy" id="2594946"/>
    <lineage>
        <taxon>Bacteria</taxon>
        <taxon>Pseudomonadati</taxon>
        <taxon>Pseudomonadota</taxon>
        <taxon>Alphaproteobacteria</taxon>
        <taxon>Hyphomicrobiales</taxon>
        <taxon>Nitrobacteraceae</taxon>
        <taxon>Bradyrhizobium</taxon>
    </lineage>
</organism>
<dbReference type="Proteomes" id="UP000468531">
    <property type="component" value="Unassembled WGS sequence"/>
</dbReference>
<evidence type="ECO:0000313" key="2">
    <source>
        <dbReference type="Proteomes" id="UP000468531"/>
    </source>
</evidence>
<sequence length="136" mass="15639">MRVAPIALVLIGLIFVPFRSILAESSSLDAKIRLEFSVAATQFEELRNTLIQFAQSEGFEVDDIGAQMPSKGGRRVFWLNLHKRTMEVEILNIRKADSMFIWIYELEPNVEFKAEVSKLQEVLRVKWPDLAPYRGL</sequence>
<reference evidence="1 2" key="1">
    <citation type="journal article" date="2020" name="Arch. Microbiol.">
        <title>Bradyrhizobium uaiense sp. nov., a new highly efficient cowpea symbiont.</title>
        <authorList>
            <person name="Cabral Michel D."/>
            <person name="Azarias Guimaraes A."/>
            <person name="Martins da Costa E."/>
            <person name="Soares de Carvalho T."/>
            <person name="Balsanelli E."/>
            <person name="Willems A."/>
            <person name="Maltempi de Souza E."/>
            <person name="de Souza Moreira F.M."/>
        </authorList>
    </citation>
    <scope>NUCLEOTIDE SEQUENCE [LARGE SCALE GENOMIC DNA]</scope>
    <source>
        <strain evidence="1 2">UFLA 03-164</strain>
    </source>
</reference>
<dbReference type="RefSeq" id="WP_163156224.1">
    <property type="nucleotide sequence ID" value="NZ_VKHP01000082.1"/>
</dbReference>
<dbReference type="AlphaFoldDB" id="A0A6P1BID8"/>
<protein>
    <submittedName>
        <fullName evidence="1">Uncharacterized protein</fullName>
    </submittedName>
</protein>
<keyword evidence="2" id="KW-1185">Reference proteome</keyword>
<accession>A0A6P1BID8</accession>
<comment type="caution">
    <text evidence="1">The sequence shown here is derived from an EMBL/GenBank/DDBJ whole genome shotgun (WGS) entry which is preliminary data.</text>
</comment>
<name>A0A6P1BID8_9BRAD</name>
<proteinExistence type="predicted"/>
<dbReference type="EMBL" id="VKHP01000082">
    <property type="protein sequence ID" value="NEU98168.1"/>
    <property type="molecule type" value="Genomic_DNA"/>
</dbReference>
<evidence type="ECO:0000313" key="1">
    <source>
        <dbReference type="EMBL" id="NEU98168.1"/>
    </source>
</evidence>